<dbReference type="AlphaFoldDB" id="A0A0A9B784"/>
<dbReference type="EMBL" id="GBRH01238689">
    <property type="protein sequence ID" value="JAD59206.1"/>
    <property type="molecule type" value="Transcribed_RNA"/>
</dbReference>
<reference evidence="1" key="1">
    <citation type="submission" date="2014-09" db="EMBL/GenBank/DDBJ databases">
        <authorList>
            <person name="Magalhaes I.L.F."/>
            <person name="Oliveira U."/>
            <person name="Santos F.R."/>
            <person name="Vidigal T.H.D.A."/>
            <person name="Brescovit A.D."/>
            <person name="Santos A.J."/>
        </authorList>
    </citation>
    <scope>NUCLEOTIDE SEQUENCE</scope>
    <source>
        <tissue evidence="1">Shoot tissue taken approximately 20 cm above the soil surface</tissue>
    </source>
</reference>
<accession>A0A0A9B784</accession>
<sequence length="36" mass="4127">MRWHLITTDRWGQASVPLGVLKCGPAHYLSQICFLQ</sequence>
<protein>
    <submittedName>
        <fullName evidence="1">Uncharacterized protein</fullName>
    </submittedName>
</protein>
<evidence type="ECO:0000313" key="1">
    <source>
        <dbReference type="EMBL" id="JAD59206.1"/>
    </source>
</evidence>
<name>A0A0A9B784_ARUDO</name>
<proteinExistence type="predicted"/>
<reference evidence="1" key="2">
    <citation type="journal article" date="2015" name="Data Brief">
        <title>Shoot transcriptome of the giant reed, Arundo donax.</title>
        <authorList>
            <person name="Barrero R.A."/>
            <person name="Guerrero F.D."/>
            <person name="Moolhuijzen P."/>
            <person name="Goolsby J.A."/>
            <person name="Tidwell J."/>
            <person name="Bellgard S.E."/>
            <person name="Bellgard M.I."/>
        </authorList>
    </citation>
    <scope>NUCLEOTIDE SEQUENCE</scope>
    <source>
        <tissue evidence="1">Shoot tissue taken approximately 20 cm above the soil surface</tissue>
    </source>
</reference>
<organism evidence="1">
    <name type="scientific">Arundo donax</name>
    <name type="common">Giant reed</name>
    <name type="synonym">Donax arundinaceus</name>
    <dbReference type="NCBI Taxonomy" id="35708"/>
    <lineage>
        <taxon>Eukaryota</taxon>
        <taxon>Viridiplantae</taxon>
        <taxon>Streptophyta</taxon>
        <taxon>Embryophyta</taxon>
        <taxon>Tracheophyta</taxon>
        <taxon>Spermatophyta</taxon>
        <taxon>Magnoliopsida</taxon>
        <taxon>Liliopsida</taxon>
        <taxon>Poales</taxon>
        <taxon>Poaceae</taxon>
        <taxon>PACMAD clade</taxon>
        <taxon>Arundinoideae</taxon>
        <taxon>Arundineae</taxon>
        <taxon>Arundo</taxon>
    </lineage>
</organism>